<name>X1QD02_9ZZZZ</name>
<dbReference type="AlphaFoldDB" id="X1QD02"/>
<dbReference type="SUPFAM" id="SSF51735">
    <property type="entry name" value="NAD(P)-binding Rossmann-fold domains"/>
    <property type="match status" value="1"/>
</dbReference>
<feature type="non-terminal residue" evidence="1">
    <location>
        <position position="1"/>
    </location>
</feature>
<evidence type="ECO:0000313" key="1">
    <source>
        <dbReference type="EMBL" id="GAI48890.1"/>
    </source>
</evidence>
<reference evidence="1" key="1">
    <citation type="journal article" date="2014" name="Front. Microbiol.">
        <title>High frequency of phylogenetically diverse reductive dehalogenase-homologous genes in deep subseafloor sedimentary metagenomes.</title>
        <authorList>
            <person name="Kawai M."/>
            <person name="Futagami T."/>
            <person name="Toyoda A."/>
            <person name="Takaki Y."/>
            <person name="Nishi S."/>
            <person name="Hori S."/>
            <person name="Arai W."/>
            <person name="Tsubouchi T."/>
            <person name="Morono Y."/>
            <person name="Uchiyama I."/>
            <person name="Ito T."/>
            <person name="Fujiyama A."/>
            <person name="Inagaki F."/>
            <person name="Takami H."/>
        </authorList>
    </citation>
    <scope>NUCLEOTIDE SEQUENCE</scope>
    <source>
        <strain evidence="1">Expedition CK06-06</strain>
    </source>
</reference>
<evidence type="ECO:0008006" key="2">
    <source>
        <dbReference type="Google" id="ProtNLM"/>
    </source>
</evidence>
<dbReference type="Gene3D" id="3.90.25.10">
    <property type="entry name" value="UDP-galactose 4-epimerase, domain 1"/>
    <property type="match status" value="1"/>
</dbReference>
<sequence>QRRADVSRARELLGFEAQIGIREGLKELVADMVKHPDRY</sequence>
<protein>
    <recommendedName>
        <fullName evidence="2">NAD-dependent epimerase/dehydratase domain-containing protein</fullName>
    </recommendedName>
</protein>
<dbReference type="InterPro" id="IPR036291">
    <property type="entry name" value="NAD(P)-bd_dom_sf"/>
</dbReference>
<proteinExistence type="predicted"/>
<gene>
    <name evidence="1" type="ORF">S06H3_59385</name>
</gene>
<organism evidence="1">
    <name type="scientific">marine sediment metagenome</name>
    <dbReference type="NCBI Taxonomy" id="412755"/>
    <lineage>
        <taxon>unclassified sequences</taxon>
        <taxon>metagenomes</taxon>
        <taxon>ecological metagenomes</taxon>
    </lineage>
</organism>
<accession>X1QD02</accession>
<comment type="caution">
    <text evidence="1">The sequence shown here is derived from an EMBL/GenBank/DDBJ whole genome shotgun (WGS) entry which is preliminary data.</text>
</comment>
<dbReference type="EMBL" id="BARV01038578">
    <property type="protein sequence ID" value="GAI48890.1"/>
    <property type="molecule type" value="Genomic_DNA"/>
</dbReference>